<dbReference type="InterPro" id="IPR009057">
    <property type="entry name" value="Homeodomain-like_sf"/>
</dbReference>
<dbReference type="Pfam" id="PF00440">
    <property type="entry name" value="TetR_N"/>
    <property type="match status" value="1"/>
</dbReference>
<protein>
    <submittedName>
        <fullName evidence="6">TetR/AcrR family transcriptional regulator</fullName>
    </submittedName>
</protein>
<keyword evidence="7" id="KW-1185">Reference proteome</keyword>
<name>A0A9X3A6X5_9PSEU</name>
<evidence type="ECO:0000313" key="6">
    <source>
        <dbReference type="EMBL" id="MCS7483808.1"/>
    </source>
</evidence>
<dbReference type="EMBL" id="JANYMP010000037">
    <property type="protein sequence ID" value="MCS7483808.1"/>
    <property type="molecule type" value="Genomic_DNA"/>
</dbReference>
<accession>A0A9X3A6X5</accession>
<reference evidence="6" key="1">
    <citation type="submission" date="2022-08" db="EMBL/GenBank/DDBJ databases">
        <authorList>
            <person name="Tistechok S."/>
            <person name="Samborskyy M."/>
            <person name="Roman I."/>
        </authorList>
    </citation>
    <scope>NUCLEOTIDE SEQUENCE</scope>
    <source>
        <strain evidence="6">DSM 103496</strain>
    </source>
</reference>
<keyword evidence="3" id="KW-0804">Transcription</keyword>
<dbReference type="GO" id="GO:0000976">
    <property type="term" value="F:transcription cis-regulatory region binding"/>
    <property type="evidence" value="ECO:0007669"/>
    <property type="project" value="TreeGrafter"/>
</dbReference>
<dbReference type="InterPro" id="IPR050109">
    <property type="entry name" value="HTH-type_TetR-like_transc_reg"/>
</dbReference>
<dbReference type="SUPFAM" id="SSF46689">
    <property type="entry name" value="Homeodomain-like"/>
    <property type="match status" value="1"/>
</dbReference>
<evidence type="ECO:0000256" key="4">
    <source>
        <dbReference type="PROSITE-ProRule" id="PRU00335"/>
    </source>
</evidence>
<dbReference type="SUPFAM" id="SSF48498">
    <property type="entry name" value="Tetracyclin repressor-like, C-terminal domain"/>
    <property type="match status" value="1"/>
</dbReference>
<dbReference type="RefSeq" id="WP_259629261.1">
    <property type="nucleotide sequence ID" value="NZ_JANYMP010000037.1"/>
</dbReference>
<dbReference type="PANTHER" id="PTHR30055:SF234">
    <property type="entry name" value="HTH-TYPE TRANSCRIPTIONAL REGULATOR BETI"/>
    <property type="match status" value="1"/>
</dbReference>
<evidence type="ECO:0000313" key="7">
    <source>
        <dbReference type="Proteomes" id="UP001141259"/>
    </source>
</evidence>
<dbReference type="InterPro" id="IPR001647">
    <property type="entry name" value="HTH_TetR"/>
</dbReference>
<gene>
    <name evidence="6" type="ORF">NZH93_43810</name>
</gene>
<sequence length="197" mass="21236">MRSDAYDNRERILAAARLAFTTDGFSVPVREIARRAGVGTATVHRRFPTKQELFSAAFAEEMTLCSTVVEEGLAATDPWQGLVVVIEKLVTAYGGDPRVHAILAGLSRGAEFTAHRDRTVRGLLELIGRAKDSGQLRADIVLEDIVLAMQAGRGVRASSPAGQAAATRRLAALITRSFRTIADSAPLPPAIRLPMHH</sequence>
<keyword evidence="1" id="KW-0805">Transcription regulation</keyword>
<dbReference type="PANTHER" id="PTHR30055">
    <property type="entry name" value="HTH-TYPE TRANSCRIPTIONAL REGULATOR RUTR"/>
    <property type="match status" value="1"/>
</dbReference>
<feature type="domain" description="HTH tetR-type" evidence="5">
    <location>
        <begin position="6"/>
        <end position="65"/>
    </location>
</feature>
<dbReference type="Gene3D" id="1.10.357.10">
    <property type="entry name" value="Tetracycline Repressor, domain 2"/>
    <property type="match status" value="1"/>
</dbReference>
<evidence type="ECO:0000256" key="2">
    <source>
        <dbReference type="ARBA" id="ARBA00023125"/>
    </source>
</evidence>
<dbReference type="PRINTS" id="PR00455">
    <property type="entry name" value="HTHTETR"/>
</dbReference>
<dbReference type="InterPro" id="IPR036271">
    <property type="entry name" value="Tet_transcr_reg_TetR-rel_C_sf"/>
</dbReference>
<dbReference type="PROSITE" id="PS50977">
    <property type="entry name" value="HTH_TETR_2"/>
    <property type="match status" value="1"/>
</dbReference>
<keyword evidence="2 4" id="KW-0238">DNA-binding</keyword>
<dbReference type="GO" id="GO:0003700">
    <property type="term" value="F:DNA-binding transcription factor activity"/>
    <property type="evidence" value="ECO:0007669"/>
    <property type="project" value="TreeGrafter"/>
</dbReference>
<evidence type="ECO:0000256" key="1">
    <source>
        <dbReference type="ARBA" id="ARBA00023015"/>
    </source>
</evidence>
<proteinExistence type="predicted"/>
<dbReference type="AlphaFoldDB" id="A0A9X3A6X5"/>
<organism evidence="6 7">
    <name type="scientific">Umezawaea endophytica</name>
    <dbReference type="NCBI Taxonomy" id="1654476"/>
    <lineage>
        <taxon>Bacteria</taxon>
        <taxon>Bacillati</taxon>
        <taxon>Actinomycetota</taxon>
        <taxon>Actinomycetes</taxon>
        <taxon>Pseudonocardiales</taxon>
        <taxon>Pseudonocardiaceae</taxon>
        <taxon>Umezawaea</taxon>
    </lineage>
</organism>
<dbReference type="Proteomes" id="UP001141259">
    <property type="component" value="Unassembled WGS sequence"/>
</dbReference>
<comment type="caution">
    <text evidence="6">The sequence shown here is derived from an EMBL/GenBank/DDBJ whole genome shotgun (WGS) entry which is preliminary data.</text>
</comment>
<feature type="DNA-binding region" description="H-T-H motif" evidence="4">
    <location>
        <begin position="28"/>
        <end position="47"/>
    </location>
</feature>
<evidence type="ECO:0000256" key="3">
    <source>
        <dbReference type="ARBA" id="ARBA00023163"/>
    </source>
</evidence>
<evidence type="ECO:0000259" key="5">
    <source>
        <dbReference type="PROSITE" id="PS50977"/>
    </source>
</evidence>